<evidence type="ECO:0000256" key="2">
    <source>
        <dbReference type="ARBA" id="ARBA00022723"/>
    </source>
</evidence>
<dbReference type="STRING" id="45286.A0A0X8HTA1"/>
<dbReference type="Proteomes" id="UP000243052">
    <property type="component" value="Chromosome v"/>
</dbReference>
<keyword evidence="4 6" id="KW-0862">Zinc</keyword>
<dbReference type="InterPro" id="IPR051156">
    <property type="entry name" value="Mito/Outer_Membr_Metalloprot"/>
</dbReference>
<dbReference type="GO" id="GO:0004222">
    <property type="term" value="F:metalloendopeptidase activity"/>
    <property type="evidence" value="ECO:0007669"/>
    <property type="project" value="InterPro"/>
</dbReference>
<dbReference type="EMBL" id="CP014245">
    <property type="protein sequence ID" value="AMD21049.1"/>
    <property type="molecule type" value="Genomic_DNA"/>
</dbReference>
<sequence length="314" mass="36513">MFRRLAYQWLRAYRQYPPIKSNGVSTINQPYFRYRKVGYLVPFGAAFYIYNLDEVPVTHRKRFLWVPRNLELMIGDYSYNCMLQETQGKLLPADHPLTVEATKILRRLLAAVKDRAYSEALYLDNLDWKVHIVNDYNLLPNAIIIPGGRVFIYGNMLKLCENQDGLATILSHELAHQVARHSAEQISKSTVYLAASIIFSWLTGFYIPNDWVDSLLKKPGSRAMETEADLMGIMIMSKACFNPQEAVRLWNRVHKFEKMSGQDTSFDFMSTHPASAKRVENMRKWLPKAQEVYGESCEPVNNLYNVFQTVFRRY</sequence>
<gene>
    <name evidence="8" type="ORF">AW171_hschr52982</name>
</gene>
<keyword evidence="9" id="KW-1185">Reference proteome</keyword>
<dbReference type="GO" id="GO:0006515">
    <property type="term" value="P:protein quality control for misfolded or incompletely synthesized proteins"/>
    <property type="evidence" value="ECO:0007669"/>
    <property type="project" value="TreeGrafter"/>
</dbReference>
<dbReference type="AlphaFoldDB" id="A0A0X8HTA1"/>
<feature type="domain" description="Peptidase M48" evidence="7">
    <location>
        <begin position="122"/>
        <end position="285"/>
    </location>
</feature>
<keyword evidence="5 6" id="KW-0482">Metalloprotease</keyword>
<dbReference type="OrthoDB" id="7464992at2759"/>
<evidence type="ECO:0000256" key="6">
    <source>
        <dbReference type="RuleBase" id="RU003983"/>
    </source>
</evidence>
<name>A0A0X8HTA1_9SACH</name>
<dbReference type="InterPro" id="IPR001915">
    <property type="entry name" value="Peptidase_M48"/>
</dbReference>
<evidence type="ECO:0000256" key="5">
    <source>
        <dbReference type="ARBA" id="ARBA00023049"/>
    </source>
</evidence>
<evidence type="ECO:0000313" key="8">
    <source>
        <dbReference type="EMBL" id="AMD21049.1"/>
    </source>
</evidence>
<dbReference type="Gene3D" id="3.30.2010.10">
    <property type="entry name" value="Metalloproteases ('zincins'), catalytic domain"/>
    <property type="match status" value="1"/>
</dbReference>
<dbReference type="CDD" id="cd07331">
    <property type="entry name" value="M48C_Oma1_like"/>
    <property type="match status" value="1"/>
</dbReference>
<dbReference type="RefSeq" id="XP_017988045.1">
    <property type="nucleotide sequence ID" value="XM_018132674.1"/>
</dbReference>
<reference evidence="8 9" key="1">
    <citation type="submission" date="2016-01" db="EMBL/GenBank/DDBJ databases">
        <title>Genome sequence of the yeast Holleya sinecauda.</title>
        <authorList>
            <person name="Dietrich F.S."/>
        </authorList>
    </citation>
    <scope>NUCLEOTIDE SEQUENCE [LARGE SCALE GENOMIC DNA]</scope>
    <source>
        <strain evidence="8 9">ATCC 58844</strain>
    </source>
</reference>
<dbReference type="GO" id="GO:0005743">
    <property type="term" value="C:mitochondrial inner membrane"/>
    <property type="evidence" value="ECO:0007669"/>
    <property type="project" value="TreeGrafter"/>
</dbReference>
<organism evidence="8 9">
    <name type="scientific">Eremothecium sinecaudum</name>
    <dbReference type="NCBI Taxonomy" id="45286"/>
    <lineage>
        <taxon>Eukaryota</taxon>
        <taxon>Fungi</taxon>
        <taxon>Dikarya</taxon>
        <taxon>Ascomycota</taxon>
        <taxon>Saccharomycotina</taxon>
        <taxon>Saccharomycetes</taxon>
        <taxon>Saccharomycetales</taxon>
        <taxon>Saccharomycetaceae</taxon>
        <taxon>Eremothecium</taxon>
    </lineage>
</organism>
<keyword evidence="1 6" id="KW-0645">Protease</keyword>
<dbReference type="PANTHER" id="PTHR22726">
    <property type="entry name" value="METALLOENDOPEPTIDASE OMA1"/>
    <property type="match status" value="1"/>
</dbReference>
<evidence type="ECO:0000256" key="4">
    <source>
        <dbReference type="ARBA" id="ARBA00022833"/>
    </source>
</evidence>
<dbReference type="Pfam" id="PF01435">
    <property type="entry name" value="Peptidase_M48"/>
    <property type="match status" value="1"/>
</dbReference>
<evidence type="ECO:0000313" key="9">
    <source>
        <dbReference type="Proteomes" id="UP000243052"/>
    </source>
</evidence>
<comment type="cofactor">
    <cofactor evidence="6">
        <name>Zn(2+)</name>
        <dbReference type="ChEBI" id="CHEBI:29105"/>
    </cofactor>
    <text evidence="6">Binds 1 zinc ion per subunit.</text>
</comment>
<keyword evidence="3 6" id="KW-0378">Hydrolase</keyword>
<evidence type="ECO:0000259" key="7">
    <source>
        <dbReference type="Pfam" id="PF01435"/>
    </source>
</evidence>
<dbReference type="GeneID" id="28724325"/>
<protein>
    <submittedName>
        <fullName evidence="8">HEL232Wp</fullName>
    </submittedName>
</protein>
<dbReference type="GO" id="GO:0034982">
    <property type="term" value="P:mitochondrial protein processing"/>
    <property type="evidence" value="ECO:0007669"/>
    <property type="project" value="TreeGrafter"/>
</dbReference>
<evidence type="ECO:0000256" key="1">
    <source>
        <dbReference type="ARBA" id="ARBA00022670"/>
    </source>
</evidence>
<proteinExistence type="inferred from homology"/>
<evidence type="ECO:0000256" key="3">
    <source>
        <dbReference type="ARBA" id="ARBA00022801"/>
    </source>
</evidence>
<comment type="similarity">
    <text evidence="6">Belongs to the peptidase M48 family.</text>
</comment>
<dbReference type="GO" id="GO:0046872">
    <property type="term" value="F:metal ion binding"/>
    <property type="evidence" value="ECO:0007669"/>
    <property type="project" value="UniProtKB-KW"/>
</dbReference>
<accession>A0A0X8HTA1</accession>
<dbReference type="PANTHER" id="PTHR22726:SF1">
    <property type="entry name" value="METALLOENDOPEPTIDASE OMA1, MITOCHONDRIAL"/>
    <property type="match status" value="1"/>
</dbReference>
<keyword evidence="2" id="KW-0479">Metal-binding</keyword>